<dbReference type="EMBL" id="CP034464">
    <property type="protein sequence ID" value="AZP11879.1"/>
    <property type="molecule type" value="Genomic_DNA"/>
</dbReference>
<dbReference type="Gene3D" id="3.30.70.1990">
    <property type="match status" value="1"/>
</dbReference>
<feature type="domain" description="Amine oxidase" evidence="1">
    <location>
        <begin position="17"/>
        <end position="425"/>
    </location>
</feature>
<dbReference type="OrthoDB" id="20837at2"/>
<dbReference type="Proteomes" id="UP000275663">
    <property type="component" value="Chromosome"/>
</dbReference>
<evidence type="ECO:0000259" key="1">
    <source>
        <dbReference type="Pfam" id="PF01593"/>
    </source>
</evidence>
<dbReference type="PANTHER" id="PTHR42923">
    <property type="entry name" value="PROTOPORPHYRINOGEN OXIDASE"/>
    <property type="match status" value="1"/>
</dbReference>
<dbReference type="Gene3D" id="3.50.50.60">
    <property type="entry name" value="FAD/NAD(P)-binding domain"/>
    <property type="match status" value="1"/>
</dbReference>
<dbReference type="KEGG" id="upv:EJN92_07610"/>
<dbReference type="InterPro" id="IPR050464">
    <property type="entry name" value="Zeta_carotene_desat/Oxidored"/>
</dbReference>
<dbReference type="RefSeq" id="WP_126127261.1">
    <property type="nucleotide sequence ID" value="NZ_CP034464.1"/>
</dbReference>
<dbReference type="PANTHER" id="PTHR42923:SF17">
    <property type="entry name" value="AMINE OXIDASE DOMAIN-CONTAINING PROTEIN"/>
    <property type="match status" value="1"/>
</dbReference>
<sequence length="435" mass="48123">MTNQAQGQRIAVIGSGISGLASAYFLNQKHEVVLFEAGAYLGGHTNTVDIHLEGKSEAVDTGFLVFNDHTYPNLIKLLEELKVASYPSDMSFGVSLEDGKLEWAGTNLDTVFAQRSNLLSPSFYKMLRDILKFNAAAEQNLERCLISEITLGELLLADHYSTEFRNAYLLPMAAAIWSSSPEDILDFPASSFLQFCINHALLQVNNRPKWRTVSGGAREYVRKIAAVLPDVRLYTPVLSVRRNAAGVELITSHASEQFDAVVFATHAPDTLRLLKDASSTEQELLSAIHYQANTAVLHTDLNLLPKRKKVWSAWNYLGAADSGNSAQQLLAQSRPVCVSYLLNQLQNLSIKQPVVVTLNPFCAPANNSILAKFEYQHPIFNSAAIRAQRRLPEIQGKNKIWFAGAWTGYGFHEDGLKSAIRVARDFAVAPEWASL</sequence>
<proteinExistence type="predicted"/>
<accession>A0A3Q9BQ80</accession>
<dbReference type="AlphaFoldDB" id="A0A3Q9BQ80"/>
<protein>
    <submittedName>
        <fullName evidence="2">FAD-dependent oxidoreductase</fullName>
    </submittedName>
</protein>
<evidence type="ECO:0000313" key="2">
    <source>
        <dbReference type="EMBL" id="AZP11879.1"/>
    </source>
</evidence>
<evidence type="ECO:0000313" key="3">
    <source>
        <dbReference type="Proteomes" id="UP000275663"/>
    </source>
</evidence>
<gene>
    <name evidence="2" type="ORF">EJN92_07610</name>
</gene>
<organism evidence="2 3">
    <name type="scientific">Undibacterium parvum</name>
    <dbReference type="NCBI Taxonomy" id="401471"/>
    <lineage>
        <taxon>Bacteria</taxon>
        <taxon>Pseudomonadati</taxon>
        <taxon>Pseudomonadota</taxon>
        <taxon>Betaproteobacteria</taxon>
        <taxon>Burkholderiales</taxon>
        <taxon>Oxalobacteraceae</taxon>
        <taxon>Undibacterium</taxon>
    </lineage>
</organism>
<reference evidence="2 3" key="1">
    <citation type="journal article" date="2011" name="Int. J. Syst. Evol. Microbiol.">
        <title>Description of Undibacterium oligocarboniphilum sp. nov., isolated from purified water, and Undibacterium pigrum strain CCUG 49012 as the type strain of Undibacterium parvum sp. nov., and emended descriptions of the genus Undibacterium and the species Undibacterium pigrum.</title>
        <authorList>
            <person name="Eder W."/>
            <person name="Wanner G."/>
            <person name="Ludwig W."/>
            <person name="Busse H.J."/>
            <person name="Ziemke-Kageler F."/>
            <person name="Lang E."/>
        </authorList>
    </citation>
    <scope>NUCLEOTIDE SEQUENCE [LARGE SCALE GENOMIC DNA]</scope>
    <source>
        <strain evidence="2 3">DSM 23061</strain>
    </source>
</reference>
<dbReference type="InterPro" id="IPR036188">
    <property type="entry name" value="FAD/NAD-bd_sf"/>
</dbReference>
<dbReference type="FunFam" id="1.10.405.20:FF:000001">
    <property type="entry name" value="Amine oxidase"/>
    <property type="match status" value="1"/>
</dbReference>
<dbReference type="Pfam" id="PF01593">
    <property type="entry name" value="Amino_oxidase"/>
    <property type="match status" value="1"/>
</dbReference>
<keyword evidence="3" id="KW-1185">Reference proteome</keyword>
<dbReference type="InterPro" id="IPR002937">
    <property type="entry name" value="Amino_oxidase"/>
</dbReference>
<dbReference type="Gene3D" id="1.10.405.20">
    <property type="match status" value="1"/>
</dbReference>
<name>A0A3Q9BQ80_9BURK</name>
<dbReference type="GO" id="GO:0016491">
    <property type="term" value="F:oxidoreductase activity"/>
    <property type="evidence" value="ECO:0007669"/>
    <property type="project" value="InterPro"/>
</dbReference>
<dbReference type="SUPFAM" id="SSF51905">
    <property type="entry name" value="FAD/NAD(P)-binding domain"/>
    <property type="match status" value="1"/>
</dbReference>